<dbReference type="PANTHER" id="PTHR37689">
    <property type="entry name" value="PROTEIN FDHE"/>
    <property type="match status" value="1"/>
</dbReference>
<dbReference type="Pfam" id="PF24860">
    <property type="entry name" value="FdhE_C"/>
    <property type="match status" value="1"/>
</dbReference>
<dbReference type="SUPFAM" id="SSF144020">
    <property type="entry name" value="FdhE-like"/>
    <property type="match status" value="1"/>
</dbReference>
<protein>
    <submittedName>
        <fullName evidence="3">Formate dehydrogenase</fullName>
    </submittedName>
</protein>
<accession>A0A0M2SYG7</accession>
<dbReference type="GO" id="GO:0008199">
    <property type="term" value="F:ferric iron binding"/>
    <property type="evidence" value="ECO:0007669"/>
    <property type="project" value="TreeGrafter"/>
</dbReference>
<dbReference type="AlphaFoldDB" id="A0A0M2SYG7"/>
<organism evidence="3 4">
    <name type="scientific">Mesobacillus campisalis</name>
    <dbReference type="NCBI Taxonomy" id="1408103"/>
    <lineage>
        <taxon>Bacteria</taxon>
        <taxon>Bacillati</taxon>
        <taxon>Bacillota</taxon>
        <taxon>Bacilli</taxon>
        <taxon>Bacillales</taxon>
        <taxon>Bacillaceae</taxon>
        <taxon>Mesobacillus</taxon>
    </lineage>
</organism>
<name>A0A0M2SYG7_9BACI</name>
<proteinExistence type="predicted"/>
<evidence type="ECO:0000313" key="4">
    <source>
        <dbReference type="Proteomes" id="UP000034166"/>
    </source>
</evidence>
<dbReference type="InterPro" id="IPR056796">
    <property type="entry name" value="FdhE_C"/>
</dbReference>
<dbReference type="GO" id="GO:0005829">
    <property type="term" value="C:cytosol"/>
    <property type="evidence" value="ECO:0007669"/>
    <property type="project" value="TreeGrafter"/>
</dbReference>
<evidence type="ECO:0000259" key="2">
    <source>
        <dbReference type="Pfam" id="PF24860"/>
    </source>
</evidence>
<dbReference type="PATRIC" id="fig|1408103.3.peg.2490"/>
<reference evidence="3 4" key="1">
    <citation type="submission" date="2015-04" db="EMBL/GenBank/DDBJ databases">
        <title>Taxonomic description and genome sequence of Bacillus campisalis sp. nov., a novel member of the genus Bacillus isolated from solar saltern.</title>
        <authorList>
            <person name="Mathan Kumar R."/>
            <person name="Kaur G."/>
            <person name="Kumar A."/>
            <person name="Singh N.K."/>
            <person name="Kaur N."/>
            <person name="Kumar N."/>
            <person name="Mayilraj S."/>
        </authorList>
    </citation>
    <scope>NUCLEOTIDE SEQUENCE [LARGE SCALE GENOMIC DNA]</scope>
    <source>
        <strain evidence="3 4">SA2-6</strain>
    </source>
</reference>
<evidence type="ECO:0000256" key="1">
    <source>
        <dbReference type="ARBA" id="ARBA00022490"/>
    </source>
</evidence>
<dbReference type="EMBL" id="LAYY01000010">
    <property type="protein sequence ID" value="KKK38012.1"/>
    <property type="molecule type" value="Genomic_DNA"/>
</dbReference>
<gene>
    <name evidence="3" type="ORF">WQ57_11035</name>
</gene>
<keyword evidence="4" id="KW-1185">Reference proteome</keyword>
<dbReference type="GO" id="GO:0051604">
    <property type="term" value="P:protein maturation"/>
    <property type="evidence" value="ECO:0007669"/>
    <property type="project" value="TreeGrafter"/>
</dbReference>
<comment type="caution">
    <text evidence="3">The sequence shown here is derived from an EMBL/GenBank/DDBJ whole genome shotgun (WGS) entry which is preliminary data.</text>
</comment>
<dbReference type="Proteomes" id="UP000034166">
    <property type="component" value="Unassembled WGS sequence"/>
</dbReference>
<keyword evidence="1" id="KW-0963">Cytoplasm</keyword>
<dbReference type="Gene3D" id="3.90.1670.10">
    <property type="entry name" value="FdhE-like domain"/>
    <property type="match status" value="1"/>
</dbReference>
<dbReference type="InterPro" id="IPR006452">
    <property type="entry name" value="Formate_DH_accessory"/>
</dbReference>
<dbReference type="CDD" id="cd16341">
    <property type="entry name" value="FdhE"/>
    <property type="match status" value="1"/>
</dbReference>
<feature type="domain" description="FdhE C-terminal" evidence="2">
    <location>
        <begin position="189"/>
        <end position="264"/>
    </location>
</feature>
<dbReference type="PANTHER" id="PTHR37689:SF1">
    <property type="entry name" value="PROTEIN FDHE"/>
    <property type="match status" value="1"/>
</dbReference>
<sequence>MKKSVVSKEYQNLQKEIAKLQEQWKKSLNPDVVKPNLDQAAMSAGVPVAALAAIDFDISLFLQWIDELSKLIVDQHQELEEKLGEVRSLLNEETAIRWIDEAFSLNSIYFARFAEENGIDEWIPQFLAENALRPYLQLTADKVQDVAKAVHGAGCPVCGEPARLAQLEGEGKKVIHCPRCHAHWPEKRIQCSHCGNDDHKTIQFITVEGEASSQVLCCEKCKGYTKVIDTRQFISRPSSAILDLTSIHLDFVAQENGYQAAPGNLETNN</sequence>
<dbReference type="InterPro" id="IPR024064">
    <property type="entry name" value="FdhE-like_sf"/>
</dbReference>
<evidence type="ECO:0000313" key="3">
    <source>
        <dbReference type="EMBL" id="KKK38012.1"/>
    </source>
</evidence>